<protein>
    <recommendedName>
        <fullName evidence="8">Rubredoxin</fullName>
    </recommendedName>
</protein>
<dbReference type="Proteomes" id="UP001321825">
    <property type="component" value="Chromosome"/>
</dbReference>
<sequence>MNSEVTLQVEYKKYVCVVCGYIYDESEGDPDSGLPPGTRFEDIPDDWVCPECGVTKDDFEPLEE</sequence>
<evidence type="ECO:0000256" key="4">
    <source>
        <dbReference type="ARBA" id="ARBA00022448"/>
    </source>
</evidence>
<dbReference type="PANTHER" id="PTHR47627">
    <property type="entry name" value="RUBREDOXIN"/>
    <property type="match status" value="1"/>
</dbReference>
<name>A0AAU9CS15_9GAMM</name>
<evidence type="ECO:0000256" key="3">
    <source>
        <dbReference type="ARBA" id="ARBA00005337"/>
    </source>
</evidence>
<keyword evidence="5 8" id="KW-0479">Metal-binding</keyword>
<evidence type="ECO:0000256" key="8">
    <source>
        <dbReference type="PIRNR" id="PIRNR000071"/>
    </source>
</evidence>
<dbReference type="PROSITE" id="PS50903">
    <property type="entry name" value="RUBREDOXIN_LIKE"/>
    <property type="match status" value="1"/>
</dbReference>
<dbReference type="PROSITE" id="PS00202">
    <property type="entry name" value="RUBREDOXIN"/>
    <property type="match status" value="1"/>
</dbReference>
<dbReference type="InterPro" id="IPR024935">
    <property type="entry name" value="Rubredoxin_dom"/>
</dbReference>
<evidence type="ECO:0000256" key="7">
    <source>
        <dbReference type="ARBA" id="ARBA00023004"/>
    </source>
</evidence>
<gene>
    <name evidence="11" type="ORF">MIT9_P1903</name>
</gene>
<comment type="pathway">
    <text evidence="2">Hydrocarbon metabolism; alkane degradation.</text>
</comment>
<dbReference type="PRINTS" id="PR00163">
    <property type="entry name" value="RUBREDOXIN"/>
</dbReference>
<comment type="similarity">
    <text evidence="3 8">Belongs to the rubredoxin family.</text>
</comment>
<evidence type="ECO:0000256" key="2">
    <source>
        <dbReference type="ARBA" id="ARBA00004933"/>
    </source>
</evidence>
<feature type="domain" description="Rubredoxin-like" evidence="10">
    <location>
        <begin position="11"/>
        <end position="62"/>
    </location>
</feature>
<dbReference type="InterPro" id="IPR024922">
    <property type="entry name" value="Rubredoxin"/>
</dbReference>
<evidence type="ECO:0000256" key="1">
    <source>
        <dbReference type="ARBA" id="ARBA00002792"/>
    </source>
</evidence>
<dbReference type="Gene3D" id="2.20.28.10">
    <property type="match status" value="1"/>
</dbReference>
<feature type="binding site" evidence="9">
    <location>
        <position position="52"/>
    </location>
    <ligand>
        <name>Fe cation</name>
        <dbReference type="ChEBI" id="CHEBI:24875"/>
    </ligand>
</feature>
<dbReference type="GO" id="GO:0043448">
    <property type="term" value="P:alkane catabolic process"/>
    <property type="evidence" value="ECO:0007669"/>
    <property type="project" value="TreeGrafter"/>
</dbReference>
<evidence type="ECO:0000259" key="10">
    <source>
        <dbReference type="PROSITE" id="PS50903"/>
    </source>
</evidence>
<comment type="cofactor">
    <cofactor evidence="8 9">
        <name>Fe(3+)</name>
        <dbReference type="ChEBI" id="CHEBI:29034"/>
    </cofactor>
    <text evidence="8 9">Binds 1 Fe(3+) ion per subunit.</text>
</comment>
<dbReference type="GO" id="GO:0005506">
    <property type="term" value="F:iron ion binding"/>
    <property type="evidence" value="ECO:0007669"/>
    <property type="project" value="InterPro"/>
</dbReference>
<keyword evidence="12" id="KW-1185">Reference proteome</keyword>
<dbReference type="CDD" id="cd00730">
    <property type="entry name" value="rubredoxin"/>
    <property type="match status" value="1"/>
</dbReference>
<accession>A0AAU9CS15</accession>
<keyword evidence="7 8" id="KW-0408">Iron</keyword>
<dbReference type="FunFam" id="2.20.28.10:FF:000001">
    <property type="entry name" value="Rubredoxin"/>
    <property type="match status" value="1"/>
</dbReference>
<dbReference type="InterPro" id="IPR050526">
    <property type="entry name" value="Rubredoxin_ET"/>
</dbReference>
<dbReference type="AlphaFoldDB" id="A0AAU9CS15"/>
<feature type="binding site" evidence="9">
    <location>
        <position position="16"/>
    </location>
    <ligand>
        <name>Fe cation</name>
        <dbReference type="ChEBI" id="CHEBI:24875"/>
    </ligand>
</feature>
<dbReference type="InterPro" id="IPR018527">
    <property type="entry name" value="Rubredoxin_Fe_BS"/>
</dbReference>
<proteinExistence type="inferred from homology"/>
<keyword evidence="4 8" id="KW-0813">Transport</keyword>
<feature type="binding site" evidence="9">
    <location>
        <position position="19"/>
    </location>
    <ligand>
        <name>Fe cation</name>
        <dbReference type="ChEBI" id="CHEBI:24875"/>
    </ligand>
</feature>
<dbReference type="PANTHER" id="PTHR47627:SF1">
    <property type="entry name" value="RUBREDOXIN-1-RELATED"/>
    <property type="match status" value="1"/>
</dbReference>
<dbReference type="GO" id="GO:0009055">
    <property type="term" value="F:electron transfer activity"/>
    <property type="evidence" value="ECO:0007669"/>
    <property type="project" value="InterPro"/>
</dbReference>
<dbReference type="NCBIfam" id="NF045768">
    <property type="entry name" value="RubredRD"/>
    <property type="match status" value="1"/>
</dbReference>
<organism evidence="11 12">
    <name type="scientific">Methylomarinovum caldicuralii</name>
    <dbReference type="NCBI Taxonomy" id="438856"/>
    <lineage>
        <taxon>Bacteria</taxon>
        <taxon>Pseudomonadati</taxon>
        <taxon>Pseudomonadota</taxon>
        <taxon>Gammaproteobacteria</taxon>
        <taxon>Methylococcales</taxon>
        <taxon>Methylothermaceae</taxon>
        <taxon>Methylomarinovum</taxon>
    </lineage>
</organism>
<evidence type="ECO:0000313" key="12">
    <source>
        <dbReference type="Proteomes" id="UP001321825"/>
    </source>
</evidence>
<dbReference type="EMBL" id="AP024714">
    <property type="protein sequence ID" value="BCX82317.1"/>
    <property type="molecule type" value="Genomic_DNA"/>
</dbReference>
<dbReference type="SUPFAM" id="SSF57802">
    <property type="entry name" value="Rubredoxin-like"/>
    <property type="match status" value="1"/>
</dbReference>
<dbReference type="InterPro" id="IPR024934">
    <property type="entry name" value="Rubredoxin-like_dom"/>
</dbReference>
<comment type="function">
    <text evidence="1">Involved in the hydrocarbon hydroxylating system, which transfers electrons from NADH to rubredoxin reductase and then through rubredoxin to alkane 1 monooxygenase.</text>
</comment>
<reference evidence="12" key="1">
    <citation type="journal article" date="2024" name="Int. J. Syst. Evol. Microbiol.">
        <title>Methylomarinovum tepidoasis sp. nov., a moderately thermophilic methanotroph of the family Methylothermaceae isolated from a deep-sea hydrothermal field.</title>
        <authorList>
            <person name="Hirayama H."/>
            <person name="Takaki Y."/>
            <person name="Abe M."/>
            <person name="Miyazaki M."/>
            <person name="Uematsu K."/>
            <person name="Matsui Y."/>
            <person name="Takai K."/>
        </authorList>
    </citation>
    <scope>NUCLEOTIDE SEQUENCE [LARGE SCALE GENOMIC DNA]</scope>
    <source>
        <strain evidence="12">IT-9</strain>
    </source>
</reference>
<evidence type="ECO:0000256" key="5">
    <source>
        <dbReference type="ARBA" id="ARBA00022723"/>
    </source>
</evidence>
<keyword evidence="6 8" id="KW-0249">Electron transport</keyword>
<evidence type="ECO:0000256" key="6">
    <source>
        <dbReference type="ARBA" id="ARBA00022982"/>
    </source>
</evidence>
<dbReference type="Pfam" id="PF00301">
    <property type="entry name" value="Rubredoxin"/>
    <property type="match status" value="1"/>
</dbReference>
<dbReference type="PIRSF" id="PIRSF000071">
    <property type="entry name" value="Rubredoxin"/>
    <property type="match status" value="1"/>
</dbReference>
<dbReference type="KEGG" id="mcau:MIT9_P1903"/>
<dbReference type="RefSeq" id="WP_317704720.1">
    <property type="nucleotide sequence ID" value="NZ_AP024714.1"/>
</dbReference>
<evidence type="ECO:0000313" key="11">
    <source>
        <dbReference type="EMBL" id="BCX82317.1"/>
    </source>
</evidence>
<feature type="binding site" evidence="9">
    <location>
        <position position="49"/>
    </location>
    <ligand>
        <name>Fe cation</name>
        <dbReference type="ChEBI" id="CHEBI:24875"/>
    </ligand>
</feature>
<evidence type="ECO:0000256" key="9">
    <source>
        <dbReference type="PIRSR" id="PIRSR000071-1"/>
    </source>
</evidence>